<dbReference type="HOGENOM" id="CLU_044348_1_2_5"/>
<evidence type="ECO:0000313" key="3">
    <source>
        <dbReference type="Proteomes" id="UP000002033"/>
    </source>
</evidence>
<dbReference type="Pfam" id="PF12762">
    <property type="entry name" value="DDE_Tnp_IS1595"/>
    <property type="match status" value="1"/>
</dbReference>
<dbReference type="RefSeq" id="WP_013217167.1">
    <property type="nucleotide sequence ID" value="NC_014313.1"/>
</dbReference>
<dbReference type="InterPro" id="IPR024445">
    <property type="entry name" value="Tnp_ISXO2-like"/>
</dbReference>
<dbReference type="PANTHER" id="PTHR47163:SF2">
    <property type="entry name" value="SI:DKEY-17M8.2"/>
    <property type="match status" value="1"/>
</dbReference>
<organism evidence="2 3">
    <name type="scientific">Hyphomicrobium denitrificans (strain ATCC 51888 / DSM 1869 / NCIMB 11706 / TK 0415)</name>
    <dbReference type="NCBI Taxonomy" id="582899"/>
    <lineage>
        <taxon>Bacteria</taxon>
        <taxon>Pseudomonadati</taxon>
        <taxon>Pseudomonadota</taxon>
        <taxon>Alphaproteobacteria</taxon>
        <taxon>Hyphomicrobiales</taxon>
        <taxon>Hyphomicrobiaceae</taxon>
        <taxon>Hyphomicrobium</taxon>
    </lineage>
</organism>
<proteinExistence type="predicted"/>
<dbReference type="SMART" id="SM01126">
    <property type="entry name" value="DDE_Tnp_IS1595"/>
    <property type="match status" value="1"/>
</dbReference>
<reference evidence="3" key="1">
    <citation type="journal article" date="2011" name="J. Bacteriol.">
        <title>Genome sequences of eight morphologically diverse alphaproteobacteria.</title>
        <authorList>
            <consortium name="US DOE Joint Genome Institute"/>
            <person name="Brown P.J."/>
            <person name="Kysela D.T."/>
            <person name="Buechlein A."/>
            <person name="Hemmerich C."/>
            <person name="Brun Y.V."/>
        </authorList>
    </citation>
    <scope>NUCLEOTIDE SEQUENCE [LARGE SCALE GENOMIC DNA]</scope>
    <source>
        <strain evidence="3">ATCC 51888 / DSM 1869 / NCIB 11706 / TK 0415</strain>
    </source>
</reference>
<dbReference type="InterPro" id="IPR024442">
    <property type="entry name" value="Transposase_Zn_ribbon"/>
</dbReference>
<evidence type="ECO:0000259" key="1">
    <source>
        <dbReference type="SMART" id="SM01126"/>
    </source>
</evidence>
<sequence>MSALDAAHFHDEEAAFAKLESIVWPNGPVCPHCGADKRIYDLKGVRSKPSKRNPKGVERHGLKKCGACRKQFTVRVGTVFESSHIPLHLWLQAVHLMCSSKKGISSHQLHRVLEIKYQSAWFMSHRIREAMRSGSLTPPMGGEGSVVEVDETIYGRASTHPKGRKFPNKKLTNSAHKNVILSLVERGGGVRSYHVAGSTVSEVIPIVNANVRKETFIMTDSAQLYKRQLSNFASHDRVDHSAYEYVRYAEGAPTIHTNTVEGYFSVFKRGMRGTYQHCAEKHLHRYLAEFDFRYNARIALGVDDAARAEKALKGIKGKRLTYRKAGTAEA</sequence>
<protein>
    <submittedName>
        <fullName evidence="2">ISSpo8, transposase</fullName>
    </submittedName>
</protein>
<name>D8JWQ0_HYPDA</name>
<gene>
    <name evidence="2" type="ordered locus">Hden_3213</name>
</gene>
<dbReference type="NCBIfam" id="NF033547">
    <property type="entry name" value="transpos_IS1595"/>
    <property type="match status" value="1"/>
</dbReference>
<dbReference type="EMBL" id="CP002083">
    <property type="protein sequence ID" value="ADJ25008.1"/>
    <property type="molecule type" value="Genomic_DNA"/>
</dbReference>
<dbReference type="eggNOG" id="COG3677">
    <property type="taxonomic scope" value="Bacteria"/>
</dbReference>
<dbReference type="Proteomes" id="UP000002033">
    <property type="component" value="Chromosome"/>
</dbReference>
<dbReference type="Pfam" id="PF12760">
    <property type="entry name" value="Zn_ribbon_IS1595"/>
    <property type="match status" value="1"/>
</dbReference>
<dbReference type="AlphaFoldDB" id="D8JWQ0"/>
<feature type="domain" description="ISXO2-like transposase" evidence="1">
    <location>
        <begin position="139"/>
        <end position="295"/>
    </location>
</feature>
<dbReference type="InterPro" id="IPR053164">
    <property type="entry name" value="IS1016-like_transposase"/>
</dbReference>
<keyword evidence="3" id="KW-1185">Reference proteome</keyword>
<evidence type="ECO:0000313" key="2">
    <source>
        <dbReference type="EMBL" id="ADJ25008.1"/>
    </source>
</evidence>
<dbReference type="STRING" id="582899.Hden_3213"/>
<dbReference type="PANTHER" id="PTHR47163">
    <property type="entry name" value="DDE_TNP_IS1595 DOMAIN-CONTAINING PROTEIN"/>
    <property type="match status" value="1"/>
</dbReference>
<dbReference type="OrthoDB" id="271821at2"/>
<accession>D8JWQ0</accession>
<dbReference type="KEGG" id="hdn:Hden_3213"/>